<name>A0ABS9BRK1_9BACT</name>
<accession>A0ABS9BRK1</accession>
<reference evidence="2 3" key="1">
    <citation type="submission" date="2022-01" db="EMBL/GenBank/DDBJ databases">
        <title>Mariniradius saccharolyticus sp. nov., isolated from sediment of a river.</title>
        <authorList>
            <person name="Liu H."/>
        </authorList>
    </citation>
    <scope>NUCLEOTIDE SEQUENCE [LARGE SCALE GENOMIC DNA]</scope>
    <source>
        <strain evidence="2 3">RY-2</strain>
    </source>
</reference>
<dbReference type="Gene3D" id="2.60.120.10">
    <property type="entry name" value="Jelly Rolls"/>
    <property type="match status" value="1"/>
</dbReference>
<dbReference type="PROSITE" id="PS50042">
    <property type="entry name" value="CNMP_BINDING_3"/>
    <property type="match status" value="1"/>
</dbReference>
<dbReference type="Proteomes" id="UP001201449">
    <property type="component" value="Unassembled WGS sequence"/>
</dbReference>
<dbReference type="InterPro" id="IPR014710">
    <property type="entry name" value="RmlC-like_jellyroll"/>
</dbReference>
<dbReference type="EMBL" id="JAKEVZ010000001">
    <property type="protein sequence ID" value="MCF1749573.1"/>
    <property type="molecule type" value="Genomic_DNA"/>
</dbReference>
<proteinExistence type="predicted"/>
<dbReference type="RefSeq" id="WP_234859762.1">
    <property type="nucleotide sequence ID" value="NZ_JAKEVZ010000001.1"/>
</dbReference>
<dbReference type="Pfam" id="PF00027">
    <property type="entry name" value="cNMP_binding"/>
    <property type="match status" value="1"/>
</dbReference>
<evidence type="ECO:0000313" key="2">
    <source>
        <dbReference type="EMBL" id="MCF1749573.1"/>
    </source>
</evidence>
<dbReference type="CDD" id="cd00038">
    <property type="entry name" value="CAP_ED"/>
    <property type="match status" value="1"/>
</dbReference>
<protein>
    <submittedName>
        <fullName evidence="2">Crp/Fnr family transcriptional regulator</fullName>
    </submittedName>
</protein>
<organism evidence="2 3">
    <name type="scientific">Mariniradius sediminis</name>
    <dbReference type="NCBI Taxonomy" id="2909237"/>
    <lineage>
        <taxon>Bacteria</taxon>
        <taxon>Pseudomonadati</taxon>
        <taxon>Bacteroidota</taxon>
        <taxon>Cytophagia</taxon>
        <taxon>Cytophagales</taxon>
        <taxon>Cyclobacteriaceae</taxon>
        <taxon>Mariniradius</taxon>
    </lineage>
</organism>
<gene>
    <name evidence="2" type="ORF">L0U89_00705</name>
</gene>
<comment type="caution">
    <text evidence="2">The sequence shown here is derived from an EMBL/GenBank/DDBJ whole genome shotgun (WGS) entry which is preliminary data.</text>
</comment>
<evidence type="ECO:0000313" key="3">
    <source>
        <dbReference type="Proteomes" id="UP001201449"/>
    </source>
</evidence>
<keyword evidence="3" id="KW-1185">Reference proteome</keyword>
<dbReference type="InterPro" id="IPR000595">
    <property type="entry name" value="cNMP-bd_dom"/>
</dbReference>
<sequence>MKADLLFESIEKEIKLSETDKELIVSLVRERKIKKGQFLSHEGAISRCTNFVIEGSIRTYFIDLNGQEHIVQFAIEGWWISDLNSFIMQVPATFNVQAIEDSTVLELAYENLELLYEKIPKLERYFRILTQRAFVAFQQRIIQNISMTAEDRYLSFVKKYPKIEVRIPQRLVASYLGISPEFLSKIKKRLKESKYNLK</sequence>
<dbReference type="InterPro" id="IPR018490">
    <property type="entry name" value="cNMP-bd_dom_sf"/>
</dbReference>
<dbReference type="SUPFAM" id="SSF51206">
    <property type="entry name" value="cAMP-binding domain-like"/>
    <property type="match status" value="1"/>
</dbReference>
<evidence type="ECO:0000259" key="1">
    <source>
        <dbReference type="PROSITE" id="PS50042"/>
    </source>
</evidence>
<feature type="domain" description="Cyclic nucleotide-binding" evidence="1">
    <location>
        <begin position="6"/>
        <end position="115"/>
    </location>
</feature>